<keyword evidence="2" id="KW-0456">Lyase</keyword>
<dbReference type="SUPFAM" id="SSF54427">
    <property type="entry name" value="NTF2-like"/>
    <property type="match status" value="1"/>
</dbReference>
<evidence type="ECO:0000259" key="3">
    <source>
        <dbReference type="Pfam" id="PF02982"/>
    </source>
</evidence>
<dbReference type="EMBL" id="QLNT01000007">
    <property type="protein sequence ID" value="KAF3073083.1"/>
    <property type="molecule type" value="Genomic_DNA"/>
</dbReference>
<dbReference type="AlphaFoldDB" id="A0A9P5CG01"/>
<evidence type="ECO:0000256" key="2">
    <source>
        <dbReference type="ARBA" id="ARBA00023239"/>
    </source>
</evidence>
<protein>
    <submittedName>
        <fullName evidence="4">Scytalone dehydratase</fullName>
    </submittedName>
</protein>
<dbReference type="InterPro" id="IPR032710">
    <property type="entry name" value="NTF2-like_dom_sf"/>
</dbReference>
<gene>
    <name evidence="4" type="ORF">CFAM422_004883</name>
</gene>
<comment type="caution">
    <text evidence="4">The sequence shown here is derived from an EMBL/GenBank/DDBJ whole genome shotgun (WGS) entry which is preliminary data.</text>
</comment>
<dbReference type="GO" id="GO:0016829">
    <property type="term" value="F:lyase activity"/>
    <property type="evidence" value="ECO:0007669"/>
    <property type="project" value="UniProtKB-KW"/>
</dbReference>
<keyword evidence="5" id="KW-1185">Reference proteome</keyword>
<comment type="similarity">
    <text evidence="1">Belongs to the scytalone dehydratase family.</text>
</comment>
<dbReference type="Proteomes" id="UP000801864">
    <property type="component" value="Unassembled WGS sequence"/>
</dbReference>
<name>A0A9P5CG01_9HYPO</name>
<feature type="domain" description="Scytalone dehydratase-like" evidence="3">
    <location>
        <begin position="30"/>
        <end position="171"/>
    </location>
</feature>
<dbReference type="Pfam" id="PF02982">
    <property type="entry name" value="Scytalone_dh"/>
    <property type="match status" value="1"/>
</dbReference>
<dbReference type="InterPro" id="IPR049884">
    <property type="entry name" value="Scytalone_dh"/>
</dbReference>
<reference evidence="4 5" key="1">
    <citation type="submission" date="2018-06" db="EMBL/GenBank/DDBJ databases">
        <title>Genome analysis of cellulolytic fungus Trichoderma lentiforme CFAM-422.</title>
        <authorList>
            <person name="Steindorff A.S."/>
            <person name="Formighieri E.F."/>
            <person name="Midorikawa G.E.O."/>
            <person name="Tamietti M.S."/>
            <person name="Ramos E.Z."/>
            <person name="Silva A.S."/>
            <person name="Bon E.P.S."/>
            <person name="Mendes T.D."/>
            <person name="Damaso M.C.T."/>
            <person name="Favaro L.C.L."/>
        </authorList>
    </citation>
    <scope>NUCLEOTIDE SEQUENCE [LARGE SCALE GENOMIC DNA]</scope>
    <source>
        <strain evidence="4 5">CFAM-422</strain>
    </source>
</reference>
<accession>A0A9P5CG01</accession>
<dbReference type="Gene3D" id="3.10.450.50">
    <property type="match status" value="1"/>
</dbReference>
<proteinExistence type="inferred from homology"/>
<evidence type="ECO:0000313" key="5">
    <source>
        <dbReference type="Proteomes" id="UP000801864"/>
    </source>
</evidence>
<evidence type="ECO:0000313" key="4">
    <source>
        <dbReference type="EMBL" id="KAF3073083.1"/>
    </source>
</evidence>
<evidence type="ECO:0000256" key="1">
    <source>
        <dbReference type="ARBA" id="ARBA00008584"/>
    </source>
</evidence>
<organism evidence="4 5">
    <name type="scientific">Trichoderma lentiforme</name>
    <dbReference type="NCBI Taxonomy" id="1567552"/>
    <lineage>
        <taxon>Eukaryota</taxon>
        <taxon>Fungi</taxon>
        <taxon>Dikarya</taxon>
        <taxon>Ascomycota</taxon>
        <taxon>Pezizomycotina</taxon>
        <taxon>Sordariomycetes</taxon>
        <taxon>Hypocreomycetidae</taxon>
        <taxon>Hypocreales</taxon>
        <taxon>Hypocreaceae</taxon>
        <taxon>Trichoderma</taxon>
    </lineage>
</organism>
<sequence>MSVDISISGMNHPVSPHRQAYPMLMTVDLDYLSIRNVAFEWAESYDTKDWGRLKECLAPSVRLDFRSLRGAYHENLNPEEYSKILIGMIGDKRLKTQHFLGAGQWELQKDGLVRVAWQIRAAHQRYADETLAEVINHGHGHGVTTHWYQKIDGVWKLEGVAPRLDFAEYDIFGTLAPPEAAN</sequence>